<proteinExistence type="predicted"/>
<feature type="region of interest" description="Disordered" evidence="1">
    <location>
        <begin position="49"/>
        <end position="79"/>
    </location>
</feature>
<dbReference type="GO" id="GO:0016301">
    <property type="term" value="F:kinase activity"/>
    <property type="evidence" value="ECO:0007669"/>
    <property type="project" value="UniProtKB-KW"/>
</dbReference>
<gene>
    <name evidence="3" type="ORF">GOZ95_01140</name>
</gene>
<keyword evidence="2" id="KW-0812">Transmembrane</keyword>
<dbReference type="RefSeq" id="WP_156546887.1">
    <property type="nucleotide sequence ID" value="NZ_JABAEJ010000001.1"/>
</dbReference>
<keyword evidence="2" id="KW-1133">Transmembrane helix</keyword>
<reference evidence="3 4" key="1">
    <citation type="submission" date="2019-12" db="EMBL/GenBank/DDBJ databases">
        <title>Whole-genome sequencing of Allorhizobium vitis.</title>
        <authorList>
            <person name="Gan H.M."/>
            <person name="Szegedi E."/>
            <person name="Burr T."/>
            <person name="Savka M.A."/>
        </authorList>
    </citation>
    <scope>NUCLEOTIDE SEQUENCE [LARGE SCALE GENOMIC DNA]</scope>
    <source>
        <strain evidence="3 4">CG989</strain>
    </source>
</reference>
<name>A0AAE4WA30_AGRVI</name>
<keyword evidence="3" id="KW-0418">Kinase</keyword>
<evidence type="ECO:0000313" key="4">
    <source>
        <dbReference type="Proteomes" id="UP000436692"/>
    </source>
</evidence>
<evidence type="ECO:0000256" key="2">
    <source>
        <dbReference type="SAM" id="Phobius"/>
    </source>
</evidence>
<feature type="transmembrane region" description="Helical" evidence="2">
    <location>
        <begin position="20"/>
        <end position="41"/>
    </location>
</feature>
<dbReference type="Proteomes" id="UP000436692">
    <property type="component" value="Unassembled WGS sequence"/>
</dbReference>
<comment type="caution">
    <text evidence="3">The sequence shown here is derived from an EMBL/GenBank/DDBJ whole genome shotgun (WGS) entry which is preliminary data.</text>
</comment>
<evidence type="ECO:0000256" key="1">
    <source>
        <dbReference type="SAM" id="MobiDB-lite"/>
    </source>
</evidence>
<protein>
    <submittedName>
        <fullName evidence="3">Protein kinase</fullName>
    </submittedName>
</protein>
<sequence>MADYNFWADLFDTWQSTSDWVKALVIVVPPVFVATVLALVLRYRQKTGEDGPVPSGDHLSPPQHFRLRPEDMPEPGDEMDHMLLDAATNLQHRLEDARRLLNPQESSVADGADLGRSEVRQQITQIILEEYHRGSDPGVALRRGREFLASQRNAHSTNPDA</sequence>
<dbReference type="EMBL" id="WPHM01000001">
    <property type="protein sequence ID" value="MUZ56057.1"/>
    <property type="molecule type" value="Genomic_DNA"/>
</dbReference>
<keyword evidence="2" id="KW-0472">Membrane</keyword>
<evidence type="ECO:0000313" key="3">
    <source>
        <dbReference type="EMBL" id="MUZ56057.1"/>
    </source>
</evidence>
<accession>A0AAE4WA30</accession>
<organism evidence="3 4">
    <name type="scientific">Agrobacterium vitis</name>
    <name type="common">Rhizobium vitis</name>
    <dbReference type="NCBI Taxonomy" id="373"/>
    <lineage>
        <taxon>Bacteria</taxon>
        <taxon>Pseudomonadati</taxon>
        <taxon>Pseudomonadota</taxon>
        <taxon>Alphaproteobacteria</taxon>
        <taxon>Hyphomicrobiales</taxon>
        <taxon>Rhizobiaceae</taxon>
        <taxon>Rhizobium/Agrobacterium group</taxon>
        <taxon>Agrobacterium</taxon>
    </lineage>
</organism>
<keyword evidence="3" id="KW-0808">Transferase</keyword>
<dbReference type="AlphaFoldDB" id="A0AAE4WA30"/>